<keyword evidence="3" id="KW-0472">Membrane</keyword>
<keyword evidence="3" id="KW-0812">Transmembrane</keyword>
<feature type="domain" description="Helicase C-terminal" evidence="4">
    <location>
        <begin position="1"/>
        <end position="145"/>
    </location>
</feature>
<reference evidence="5 6" key="1">
    <citation type="journal article" date="2016" name="Genome Biol. Evol.">
        <title>Divergent and convergent evolution of fungal pathogenicity.</title>
        <authorList>
            <person name="Shang Y."/>
            <person name="Xiao G."/>
            <person name="Zheng P."/>
            <person name="Cen K."/>
            <person name="Zhan S."/>
            <person name="Wang C."/>
        </authorList>
    </citation>
    <scope>NUCLEOTIDE SEQUENCE [LARGE SCALE GENOMIC DNA]</scope>
    <source>
        <strain evidence="5 6">RCEF 264</strain>
    </source>
</reference>
<keyword evidence="1" id="KW-0378">Hydrolase</keyword>
<keyword evidence="2 5" id="KW-0067">ATP-binding</keyword>
<proteinExistence type="predicted"/>
<dbReference type="Gene3D" id="3.40.50.300">
    <property type="entry name" value="P-loop containing nucleotide triphosphate hydrolases"/>
    <property type="match status" value="1"/>
</dbReference>
<gene>
    <name evidence="5" type="ORF">SPI_09026</name>
</gene>
<dbReference type="SMART" id="SM00490">
    <property type="entry name" value="HELICc"/>
    <property type="match status" value="1"/>
</dbReference>
<organism evidence="5 6">
    <name type="scientific">Niveomyces insectorum RCEF 264</name>
    <dbReference type="NCBI Taxonomy" id="1081102"/>
    <lineage>
        <taxon>Eukaryota</taxon>
        <taxon>Fungi</taxon>
        <taxon>Dikarya</taxon>
        <taxon>Ascomycota</taxon>
        <taxon>Pezizomycotina</taxon>
        <taxon>Sordariomycetes</taxon>
        <taxon>Hypocreomycetidae</taxon>
        <taxon>Hypocreales</taxon>
        <taxon>Cordycipitaceae</taxon>
        <taxon>Niveomyces</taxon>
    </lineage>
</organism>
<keyword evidence="2 5" id="KW-0347">Helicase</keyword>
<dbReference type="PANTHER" id="PTHR44533:SF4">
    <property type="entry name" value="DEAD_H RNA HELICASE, PUTATIVE-RELATED"/>
    <property type="match status" value="1"/>
</dbReference>
<dbReference type="STRING" id="1081102.A0A167M9B0"/>
<keyword evidence="2 5" id="KW-0547">Nucleotide-binding</keyword>
<feature type="transmembrane region" description="Helical" evidence="3">
    <location>
        <begin position="47"/>
        <end position="66"/>
    </location>
</feature>
<evidence type="ECO:0000256" key="2">
    <source>
        <dbReference type="ARBA" id="ARBA00022806"/>
    </source>
</evidence>
<dbReference type="GO" id="GO:0016787">
    <property type="term" value="F:hydrolase activity"/>
    <property type="evidence" value="ECO:0007669"/>
    <property type="project" value="UniProtKB-KW"/>
</dbReference>
<evidence type="ECO:0000259" key="4">
    <source>
        <dbReference type="PROSITE" id="PS51194"/>
    </source>
</evidence>
<evidence type="ECO:0000256" key="3">
    <source>
        <dbReference type="SAM" id="Phobius"/>
    </source>
</evidence>
<keyword evidence="6" id="KW-1185">Reference proteome</keyword>
<evidence type="ECO:0000313" key="5">
    <source>
        <dbReference type="EMBL" id="OAA54092.1"/>
    </source>
</evidence>
<dbReference type="InterPro" id="IPR001650">
    <property type="entry name" value="Helicase_C-like"/>
</dbReference>
<evidence type="ECO:0000256" key="1">
    <source>
        <dbReference type="ARBA" id="ARBA00022801"/>
    </source>
</evidence>
<keyword evidence="3" id="KW-1133">Transmembrane helix</keyword>
<dbReference type="SUPFAM" id="SSF52540">
    <property type="entry name" value="P-loop containing nucleoside triphosphate hydrolases"/>
    <property type="match status" value="1"/>
</dbReference>
<dbReference type="GO" id="GO:0005737">
    <property type="term" value="C:cytoplasm"/>
    <property type="evidence" value="ECO:0007669"/>
    <property type="project" value="TreeGrafter"/>
</dbReference>
<dbReference type="InterPro" id="IPR052431">
    <property type="entry name" value="SKI2_subfamily_helicases"/>
</dbReference>
<dbReference type="EMBL" id="AZHD01000025">
    <property type="protein sequence ID" value="OAA54092.1"/>
    <property type="molecule type" value="Genomic_DNA"/>
</dbReference>
<comment type="caution">
    <text evidence="5">The sequence shown here is derived from an EMBL/GenBank/DDBJ whole genome shotgun (WGS) entry which is preliminary data.</text>
</comment>
<dbReference type="OrthoDB" id="4868884at2759"/>
<accession>A0A167M9B0</accession>
<sequence length="352" mass="39096">MRDMANHERSKWESYDPEASLDRSSLADHTKCTKKYRQTAELSLRKGYITVVVAIGTMALGINMPYKTVIFSGNSTFLNASNYRQASGRAGRRGFDILGNVVFYVLRPQRVFELMSSCLPDLRGHFPRHHLLSANGSPINFTELVSHLYFTKSAAFAFHALLLDGYFHKLCANVRKDEAGVLQTLVLALAHIFKRYPCRRYNDAKWLRSHVLPSSSVLLLPRLPPEAEAILRTHNESTLSIFQAYVQAYIRQHAADQPDNVPPFTGHKVGVPAGSRALLDRDMWFLSRDFSPILAAIVTSLETFMDPDAAPDDVLAVADGNKKGTSSNDTGGEGVVRKSDGAIVCVEQQPSL</sequence>
<name>A0A167M9B0_9HYPO</name>
<dbReference type="AlphaFoldDB" id="A0A167M9B0"/>
<evidence type="ECO:0000313" key="6">
    <source>
        <dbReference type="Proteomes" id="UP000076874"/>
    </source>
</evidence>
<dbReference type="InterPro" id="IPR027417">
    <property type="entry name" value="P-loop_NTPase"/>
</dbReference>
<dbReference type="PANTHER" id="PTHR44533">
    <property type="entry name" value="DEAD/H RNA HELICASE, PUTATIVE-RELATED"/>
    <property type="match status" value="1"/>
</dbReference>
<dbReference type="GO" id="GO:0004386">
    <property type="term" value="F:helicase activity"/>
    <property type="evidence" value="ECO:0007669"/>
    <property type="project" value="UniProtKB-KW"/>
</dbReference>
<dbReference type="Pfam" id="PF00271">
    <property type="entry name" value="Helicase_C"/>
    <property type="match status" value="1"/>
</dbReference>
<dbReference type="PROSITE" id="PS51194">
    <property type="entry name" value="HELICASE_CTER"/>
    <property type="match status" value="1"/>
</dbReference>
<dbReference type="Proteomes" id="UP000076874">
    <property type="component" value="Unassembled WGS sequence"/>
</dbReference>
<protein>
    <submittedName>
        <fullName evidence="5">Dead deah box DNA helicase</fullName>
    </submittedName>
</protein>